<name>A0ABW0YP06_9BACI</name>
<accession>A0ABW0YP06</accession>
<comment type="caution">
    <text evidence="1">The sequence shown here is derived from an EMBL/GenBank/DDBJ whole genome shotgun (WGS) entry which is preliminary data.</text>
</comment>
<dbReference type="EMBL" id="JBHSOZ010000004">
    <property type="protein sequence ID" value="MFC5713171.1"/>
    <property type="molecule type" value="Genomic_DNA"/>
</dbReference>
<sequence length="78" mass="9108">MKWYKKAQYLIGEPVGIALKNGRGTSGILCSLGNTKIYLLEYNNDREFSLKQYHFEDIHNIHPFPPVQHLSFYSKLVH</sequence>
<keyword evidence="2" id="KW-1185">Reference proteome</keyword>
<dbReference type="RefSeq" id="WP_054637257.1">
    <property type="nucleotide sequence ID" value="NZ_JBHSOZ010000004.1"/>
</dbReference>
<dbReference type="Proteomes" id="UP001596142">
    <property type="component" value="Unassembled WGS sequence"/>
</dbReference>
<gene>
    <name evidence="1" type="ORF">ACFPU1_10275</name>
</gene>
<evidence type="ECO:0000313" key="2">
    <source>
        <dbReference type="Proteomes" id="UP001596142"/>
    </source>
</evidence>
<organism evidence="1 2">
    <name type="scientific">Thalassorhabdus alkalitolerans</name>
    <dbReference type="NCBI Taxonomy" id="2282697"/>
    <lineage>
        <taxon>Bacteria</taxon>
        <taxon>Bacillati</taxon>
        <taxon>Bacillota</taxon>
        <taxon>Bacilli</taxon>
        <taxon>Bacillales</taxon>
        <taxon>Bacillaceae</taxon>
        <taxon>Thalassorhabdus</taxon>
    </lineage>
</organism>
<proteinExistence type="predicted"/>
<reference evidence="2" key="1">
    <citation type="journal article" date="2019" name="Int. J. Syst. Evol. Microbiol.">
        <title>The Global Catalogue of Microorganisms (GCM) 10K type strain sequencing project: providing services to taxonomists for standard genome sequencing and annotation.</title>
        <authorList>
            <consortium name="The Broad Institute Genomics Platform"/>
            <consortium name="The Broad Institute Genome Sequencing Center for Infectious Disease"/>
            <person name="Wu L."/>
            <person name="Ma J."/>
        </authorList>
    </citation>
    <scope>NUCLEOTIDE SEQUENCE [LARGE SCALE GENOMIC DNA]</scope>
    <source>
        <strain evidence="2">CECT 7184</strain>
    </source>
</reference>
<protein>
    <submittedName>
        <fullName evidence="1">Uncharacterized protein</fullName>
    </submittedName>
</protein>
<evidence type="ECO:0000313" key="1">
    <source>
        <dbReference type="EMBL" id="MFC5713171.1"/>
    </source>
</evidence>